<proteinExistence type="predicted"/>
<dbReference type="Gene3D" id="3.40.50.2000">
    <property type="entry name" value="Glycogen Phosphorylase B"/>
    <property type="match status" value="2"/>
</dbReference>
<dbReference type="OrthoDB" id="9811239at2"/>
<dbReference type="EMBL" id="CP040710">
    <property type="protein sequence ID" value="QCX01858.1"/>
    <property type="molecule type" value="Genomic_DNA"/>
</dbReference>
<dbReference type="PANTHER" id="PTHR46401">
    <property type="entry name" value="GLYCOSYLTRANSFERASE WBBK-RELATED"/>
    <property type="match status" value="1"/>
</dbReference>
<evidence type="ECO:0000313" key="4">
    <source>
        <dbReference type="Proteomes" id="UP000310017"/>
    </source>
</evidence>
<evidence type="ECO:0000256" key="1">
    <source>
        <dbReference type="ARBA" id="ARBA00022679"/>
    </source>
</evidence>
<keyword evidence="4" id="KW-1185">Reference proteome</keyword>
<dbReference type="KEGG" id="asag:FGM00_17695"/>
<dbReference type="InterPro" id="IPR001296">
    <property type="entry name" value="Glyco_trans_1"/>
</dbReference>
<dbReference type="RefSeq" id="WP_138854195.1">
    <property type="nucleotide sequence ID" value="NZ_CP040710.1"/>
</dbReference>
<organism evidence="3 4">
    <name type="scientific">Aggregatimonas sangjinii</name>
    <dbReference type="NCBI Taxonomy" id="2583587"/>
    <lineage>
        <taxon>Bacteria</taxon>
        <taxon>Pseudomonadati</taxon>
        <taxon>Bacteroidota</taxon>
        <taxon>Flavobacteriia</taxon>
        <taxon>Flavobacteriales</taxon>
        <taxon>Flavobacteriaceae</taxon>
        <taxon>Aggregatimonas</taxon>
    </lineage>
</organism>
<feature type="domain" description="Glycosyl transferase family 1" evidence="2">
    <location>
        <begin position="166"/>
        <end position="325"/>
    </location>
</feature>
<dbReference type="GO" id="GO:0016757">
    <property type="term" value="F:glycosyltransferase activity"/>
    <property type="evidence" value="ECO:0007669"/>
    <property type="project" value="InterPro"/>
</dbReference>
<dbReference type="Proteomes" id="UP000310017">
    <property type="component" value="Chromosome"/>
</dbReference>
<name>A0A5B7SXQ1_9FLAO</name>
<dbReference type="AlphaFoldDB" id="A0A5B7SXQ1"/>
<evidence type="ECO:0000313" key="3">
    <source>
        <dbReference type="EMBL" id="QCX01858.1"/>
    </source>
</evidence>
<sequence>MKRILVVVPNEKDSGTGGQKYNKYLIKFLERIGGNVSFLTDEMLLFKTRLSPIYNILYFLKLNTLSKADVIITNSRLYPRLFLVMNMIKLLNKKNKTICIHHHYNFLAQTGFKKKLNRYLELNFLRKFDTLIVPSPYVKEITGNLLPKKRIFFIEIGFVKEHSAPKEELNDDHLLYVGSIEKRKGLDLLIKSLQEVSEHYTLDIIGNYNEDDNYFKMLIAKVSENNMEDRVFFRGRVSKRELSEYFSNASIFVFPSLHEGYGMVIKEAMLYGIPVIAFNNSAIPYLVQDGVNGILVENCNIAEFSKKLTHLLKNKELRQKLRQNNINLAKEIRSMEDVDNDIRKFYYGEILKNDVI</sequence>
<evidence type="ECO:0000259" key="2">
    <source>
        <dbReference type="Pfam" id="PF00534"/>
    </source>
</evidence>
<reference evidence="3 4" key="1">
    <citation type="submission" date="2019-05" db="EMBL/GenBank/DDBJ databases">
        <title>Genome sequencing of F202Z8.</title>
        <authorList>
            <person name="Kwon Y.M."/>
        </authorList>
    </citation>
    <scope>NUCLEOTIDE SEQUENCE [LARGE SCALE GENOMIC DNA]</scope>
    <source>
        <strain evidence="3 4">F202Z8</strain>
    </source>
</reference>
<keyword evidence="1 3" id="KW-0808">Transferase</keyword>
<dbReference type="SUPFAM" id="SSF53756">
    <property type="entry name" value="UDP-Glycosyltransferase/glycogen phosphorylase"/>
    <property type="match status" value="1"/>
</dbReference>
<protein>
    <submittedName>
        <fullName evidence="3">Glycosyltransferase family 4 protein</fullName>
    </submittedName>
</protein>
<accession>A0A5B7SXQ1</accession>
<dbReference type="Pfam" id="PF00534">
    <property type="entry name" value="Glycos_transf_1"/>
    <property type="match status" value="1"/>
</dbReference>
<dbReference type="PANTHER" id="PTHR46401:SF2">
    <property type="entry name" value="GLYCOSYLTRANSFERASE WBBK-RELATED"/>
    <property type="match status" value="1"/>
</dbReference>
<dbReference type="CDD" id="cd03801">
    <property type="entry name" value="GT4_PimA-like"/>
    <property type="match status" value="1"/>
</dbReference>
<gene>
    <name evidence="3" type="ORF">FGM00_17695</name>
</gene>